<evidence type="ECO:0008006" key="8">
    <source>
        <dbReference type="Google" id="ProtNLM"/>
    </source>
</evidence>
<dbReference type="InterPro" id="IPR002083">
    <property type="entry name" value="MATH/TRAF_dom"/>
</dbReference>
<dbReference type="InterPro" id="IPR011333">
    <property type="entry name" value="SKP1/BTB/POZ_sf"/>
</dbReference>
<dbReference type="PROSITE" id="PS50144">
    <property type="entry name" value="MATH"/>
    <property type="match status" value="1"/>
</dbReference>
<sequence>MPLPMIYDFSSSVVPESEGRSYVFTVYGYKWTTKYVPAPLVCKVFCVGGHDWVVKYYPNGARKDYADFISVYLVLHSANAKDVEVVFTFTLLDKAGELVPSYSRTMAGHTFAKKGSSGGYHDFIKKVDLEGSLYLRDDDSFSFRCDVNVLKHNQQKCDQPVVIPPSNLCRHLKDLLESMDGADVIFHVGGEKFSAHRVMLAACSSVFKAEFFGAMKEKASSLIEVCDLEADSLLHFMYTDTVLVLPEMARGKKKGEPRGDVVMAGNLLVVADRYGVERLKLICERKLCNHIGSDTVATSLALAEQRGCSGLKEACFEFLASPSNLEARVASDGYKHLKSTCPTVIKELIAGFLPAEHKAAK</sequence>
<dbReference type="SUPFAM" id="SSF49599">
    <property type="entry name" value="TRAF domain-like"/>
    <property type="match status" value="1"/>
</dbReference>
<dbReference type="InterPro" id="IPR008974">
    <property type="entry name" value="TRAF-like"/>
</dbReference>
<name>A0A2K2CPS8_BRADI</name>
<gene>
    <name evidence="5" type="ORF">BRADI_4g23820v3</name>
</gene>
<reference evidence="6" key="3">
    <citation type="submission" date="2018-08" db="UniProtKB">
        <authorList>
            <consortium name="EnsemblPlants"/>
        </authorList>
    </citation>
    <scope>IDENTIFICATION</scope>
    <source>
        <strain evidence="6">cv. Bd21</strain>
    </source>
</reference>
<dbReference type="Pfam" id="PF00651">
    <property type="entry name" value="BTB"/>
    <property type="match status" value="1"/>
</dbReference>
<dbReference type="CDD" id="cd00121">
    <property type="entry name" value="MATH"/>
    <property type="match status" value="1"/>
</dbReference>
<dbReference type="GO" id="GO:0016567">
    <property type="term" value="P:protein ubiquitination"/>
    <property type="evidence" value="ECO:0007669"/>
    <property type="project" value="InterPro"/>
</dbReference>
<protein>
    <recommendedName>
        <fullName evidence="8">BTB domain-containing protein</fullName>
    </recommendedName>
</protein>
<dbReference type="InterPro" id="IPR045005">
    <property type="entry name" value="BPM1-6"/>
</dbReference>
<dbReference type="InterPro" id="IPR056423">
    <property type="entry name" value="BACK_BPM_SPOP"/>
</dbReference>
<dbReference type="EnsemblPlants" id="PNT64047">
    <property type="protein sequence ID" value="PNT64047"/>
    <property type="gene ID" value="BRADI_4g23820v3"/>
</dbReference>
<dbReference type="InParanoid" id="A0A2K2CPS8"/>
<accession>A0A2K2CPS8</accession>
<dbReference type="Pfam" id="PF22486">
    <property type="entry name" value="MATH_2"/>
    <property type="match status" value="1"/>
</dbReference>
<dbReference type="SUPFAM" id="SSF54695">
    <property type="entry name" value="POZ domain"/>
    <property type="match status" value="1"/>
</dbReference>
<dbReference type="Gene3D" id="3.30.710.10">
    <property type="entry name" value="Potassium Channel Kv1.1, Chain A"/>
    <property type="match status" value="1"/>
</dbReference>
<organism evidence="5">
    <name type="scientific">Brachypodium distachyon</name>
    <name type="common">Purple false brome</name>
    <name type="synonym">Trachynia distachya</name>
    <dbReference type="NCBI Taxonomy" id="15368"/>
    <lineage>
        <taxon>Eukaryota</taxon>
        <taxon>Viridiplantae</taxon>
        <taxon>Streptophyta</taxon>
        <taxon>Embryophyta</taxon>
        <taxon>Tracheophyta</taxon>
        <taxon>Spermatophyta</taxon>
        <taxon>Magnoliopsida</taxon>
        <taxon>Liliopsida</taxon>
        <taxon>Poales</taxon>
        <taxon>Poaceae</taxon>
        <taxon>BOP clade</taxon>
        <taxon>Pooideae</taxon>
        <taxon>Stipodae</taxon>
        <taxon>Brachypodieae</taxon>
        <taxon>Brachypodium</taxon>
    </lineage>
</organism>
<feature type="domain" description="BTB" evidence="3">
    <location>
        <begin position="182"/>
        <end position="246"/>
    </location>
</feature>
<proteinExistence type="inferred from homology"/>
<dbReference type="SMART" id="SM00225">
    <property type="entry name" value="BTB"/>
    <property type="match status" value="1"/>
</dbReference>
<evidence type="ECO:0000256" key="1">
    <source>
        <dbReference type="ARBA" id="ARBA00004906"/>
    </source>
</evidence>
<dbReference type="OrthoDB" id="10261408at2759"/>
<evidence type="ECO:0000259" key="3">
    <source>
        <dbReference type="PROSITE" id="PS50097"/>
    </source>
</evidence>
<dbReference type="Gene3D" id="2.60.210.10">
    <property type="entry name" value="Apoptosis, Tumor Necrosis Factor Receptor Associated Protein 2, Chain A"/>
    <property type="match status" value="1"/>
</dbReference>
<evidence type="ECO:0000313" key="7">
    <source>
        <dbReference type="Proteomes" id="UP000008810"/>
    </source>
</evidence>
<dbReference type="PANTHER" id="PTHR26379">
    <property type="entry name" value="BTB/POZ AND MATH DOMAIN-CONTAINING PROTEIN 1"/>
    <property type="match status" value="1"/>
</dbReference>
<reference evidence="5" key="2">
    <citation type="submission" date="2017-06" db="EMBL/GenBank/DDBJ databases">
        <title>WGS assembly of Brachypodium distachyon.</title>
        <authorList>
            <consortium name="The International Brachypodium Initiative"/>
            <person name="Lucas S."/>
            <person name="Harmon-Smith M."/>
            <person name="Lail K."/>
            <person name="Tice H."/>
            <person name="Grimwood J."/>
            <person name="Bruce D."/>
            <person name="Barry K."/>
            <person name="Shu S."/>
            <person name="Lindquist E."/>
            <person name="Wang M."/>
            <person name="Pitluck S."/>
            <person name="Vogel J.P."/>
            <person name="Garvin D.F."/>
            <person name="Mockler T.C."/>
            <person name="Schmutz J."/>
            <person name="Rokhsar D."/>
            <person name="Bevan M.W."/>
        </authorList>
    </citation>
    <scope>NUCLEOTIDE SEQUENCE</scope>
    <source>
        <strain evidence="5">Bd21</strain>
    </source>
</reference>
<dbReference type="Proteomes" id="UP000008810">
    <property type="component" value="Chromosome 4"/>
</dbReference>
<dbReference type="Gene3D" id="1.25.40.420">
    <property type="match status" value="1"/>
</dbReference>
<comment type="pathway">
    <text evidence="1">Protein modification; protein ubiquitination.</text>
</comment>
<dbReference type="EMBL" id="CM000883">
    <property type="protein sequence ID" value="PNT64047.1"/>
    <property type="molecule type" value="Genomic_DNA"/>
</dbReference>
<dbReference type="AlphaFoldDB" id="A0A2K2CPS8"/>
<evidence type="ECO:0000313" key="5">
    <source>
        <dbReference type="EMBL" id="PNT64047.1"/>
    </source>
</evidence>
<reference evidence="5 6" key="1">
    <citation type="journal article" date="2010" name="Nature">
        <title>Genome sequencing and analysis of the model grass Brachypodium distachyon.</title>
        <authorList>
            <consortium name="International Brachypodium Initiative"/>
        </authorList>
    </citation>
    <scope>NUCLEOTIDE SEQUENCE [LARGE SCALE GENOMIC DNA]</scope>
    <source>
        <strain evidence="5 6">Bd21</strain>
    </source>
</reference>
<evidence type="ECO:0000259" key="4">
    <source>
        <dbReference type="PROSITE" id="PS50144"/>
    </source>
</evidence>
<dbReference type="Pfam" id="PF24570">
    <property type="entry name" value="BACK_BPM_SPOP"/>
    <property type="match status" value="1"/>
</dbReference>
<dbReference type="PROSITE" id="PS50097">
    <property type="entry name" value="BTB"/>
    <property type="match status" value="1"/>
</dbReference>
<keyword evidence="7" id="KW-1185">Reference proteome</keyword>
<feature type="domain" description="MATH" evidence="4">
    <location>
        <begin position="19"/>
        <end position="147"/>
    </location>
</feature>
<comment type="similarity">
    <text evidence="2">Belongs to the Tdpoz family.</text>
</comment>
<evidence type="ECO:0000256" key="2">
    <source>
        <dbReference type="ARBA" id="ARBA00010846"/>
    </source>
</evidence>
<dbReference type="InterPro" id="IPR000210">
    <property type="entry name" value="BTB/POZ_dom"/>
</dbReference>
<dbReference type="ExpressionAtlas" id="A0A2K2CPS8">
    <property type="expression patterns" value="baseline"/>
</dbReference>
<evidence type="ECO:0000313" key="6">
    <source>
        <dbReference type="EnsemblPlants" id="PNT64047"/>
    </source>
</evidence>
<dbReference type="Gramene" id="PNT64047">
    <property type="protein sequence ID" value="PNT64047"/>
    <property type="gene ID" value="BRADI_4g23820v3"/>
</dbReference>
<dbReference type="PANTHER" id="PTHR26379:SF492">
    <property type="entry name" value="BTB DOMAIN-CONTAINING PROTEIN"/>
    <property type="match status" value="1"/>
</dbReference>